<feature type="transmembrane region" description="Helical" evidence="2">
    <location>
        <begin position="72"/>
        <end position="89"/>
    </location>
</feature>
<evidence type="ECO:0000256" key="1">
    <source>
        <dbReference type="SAM" id="MobiDB-lite"/>
    </source>
</evidence>
<keyword evidence="2" id="KW-0472">Membrane</keyword>
<keyword evidence="2" id="KW-1133">Transmembrane helix</keyword>
<reference evidence="3" key="1">
    <citation type="submission" date="2018-08" db="EMBL/GenBank/DDBJ databases">
        <title>Oryza glaberrima genomic DNA, chromosome 11, BAC clone:Ogla0085B21.</title>
        <authorList>
            <person name="Wu J."/>
            <person name="Kanamori H."/>
        </authorList>
    </citation>
    <scope>NUCLEOTIDE SEQUENCE</scope>
    <source>
        <strain evidence="3">IRGC104038</strain>
    </source>
</reference>
<dbReference type="EMBL" id="AP018866">
    <property type="protein sequence ID" value="BBF89626.1"/>
    <property type="molecule type" value="Genomic_DNA"/>
</dbReference>
<feature type="region of interest" description="Disordered" evidence="1">
    <location>
        <begin position="56"/>
        <end position="75"/>
    </location>
</feature>
<proteinExistence type="predicted"/>
<sequence>MDAASLPGFFTKTDYYGQRIDSFHLAGRQMVLAFSVNKRQKLESTYSGTALRGKAANNLGQSSSSRKKRRKGNAGVASALLAVFWAVIARKKRKSFSPRSGYGHAEILEHGGS</sequence>
<evidence type="ECO:0000313" key="3">
    <source>
        <dbReference type="EMBL" id="BBF89626.1"/>
    </source>
</evidence>
<dbReference type="AlphaFoldDB" id="A0A679BDT6"/>
<gene>
    <name evidence="3" type="primary">Ogla0085B21.22</name>
</gene>
<accession>A0A679BDT6</accession>
<protein>
    <submittedName>
        <fullName evidence="3">Uncharacterized protein</fullName>
    </submittedName>
</protein>
<keyword evidence="2" id="KW-0812">Transmembrane</keyword>
<feature type="region of interest" description="Disordered" evidence="1">
    <location>
        <begin position="93"/>
        <end position="113"/>
    </location>
</feature>
<organism evidence="3">
    <name type="scientific">Oryza glaberrima</name>
    <name type="common">African rice</name>
    <dbReference type="NCBI Taxonomy" id="4538"/>
    <lineage>
        <taxon>Eukaryota</taxon>
        <taxon>Viridiplantae</taxon>
        <taxon>Streptophyta</taxon>
        <taxon>Embryophyta</taxon>
        <taxon>Tracheophyta</taxon>
        <taxon>Spermatophyta</taxon>
        <taxon>Magnoliopsida</taxon>
        <taxon>Liliopsida</taxon>
        <taxon>Poales</taxon>
        <taxon>Poaceae</taxon>
        <taxon>BOP clade</taxon>
        <taxon>Oryzoideae</taxon>
        <taxon>Oryzeae</taxon>
        <taxon>Oryzinae</taxon>
        <taxon>Oryza</taxon>
    </lineage>
</organism>
<evidence type="ECO:0000256" key="2">
    <source>
        <dbReference type="SAM" id="Phobius"/>
    </source>
</evidence>
<name>A0A679BDT6_ORYGL</name>